<evidence type="ECO:0000256" key="1">
    <source>
        <dbReference type="SAM" id="MobiDB-lite"/>
    </source>
</evidence>
<dbReference type="EMBL" id="CP007243">
    <property type="protein sequence ID" value="AIA30833.1"/>
    <property type="molecule type" value="Genomic_DNA"/>
</dbReference>
<name>A0A059XVF8_9BACT</name>
<dbReference type="AlphaFoldDB" id="A0A059XVF8"/>
<dbReference type="OrthoDB" id="9812003at2"/>
<evidence type="ECO:0000313" key="2">
    <source>
        <dbReference type="EMBL" id="AIA30833.1"/>
    </source>
</evidence>
<dbReference type="HOGENOM" id="CLU_114962_0_0_0"/>
<organism evidence="2 3">
    <name type="scientific">Leptospirillum ferriphilum YSK</name>
    <dbReference type="NCBI Taxonomy" id="1441628"/>
    <lineage>
        <taxon>Bacteria</taxon>
        <taxon>Pseudomonadati</taxon>
        <taxon>Nitrospirota</taxon>
        <taxon>Nitrospiria</taxon>
        <taxon>Nitrospirales</taxon>
        <taxon>Nitrospiraceae</taxon>
        <taxon>Leptospirillum</taxon>
    </lineage>
</organism>
<evidence type="ECO:0000313" key="3">
    <source>
        <dbReference type="Proteomes" id="UP000027059"/>
    </source>
</evidence>
<keyword evidence="3" id="KW-1185">Reference proteome</keyword>
<reference evidence="3" key="1">
    <citation type="submission" date="2014-02" db="EMBL/GenBank/DDBJ databases">
        <title>Complete genome sequence and comparative genomic analysis of the nitrogen-fixing bacterium Leptospirillum ferriphilum YSK.</title>
        <authorList>
            <person name="Guo X."/>
            <person name="Yin H."/>
            <person name="Liang Y."/>
            <person name="Hu Q."/>
            <person name="Ma L."/>
            <person name="Xiao Y."/>
            <person name="Zhang X."/>
            <person name="Qiu G."/>
            <person name="Liu X."/>
        </authorList>
    </citation>
    <scope>NUCLEOTIDE SEQUENCE [LARGE SCALE GENOMIC DNA]</scope>
    <source>
        <strain evidence="3">YSK</strain>
    </source>
</reference>
<evidence type="ECO:0008006" key="4">
    <source>
        <dbReference type="Google" id="ProtNLM"/>
    </source>
</evidence>
<protein>
    <recommendedName>
        <fullName evidence="4">Tetratricopeptide repeat protein</fullName>
    </recommendedName>
</protein>
<accession>A0A059XVF8</accession>
<dbReference type="Proteomes" id="UP000027059">
    <property type="component" value="Chromosome"/>
</dbReference>
<feature type="region of interest" description="Disordered" evidence="1">
    <location>
        <begin position="1"/>
        <end position="22"/>
    </location>
</feature>
<gene>
    <name evidence="2" type="ORF">Y981_09010</name>
</gene>
<sequence>MDGADPQREEVPRSLFPPVPPGAGELLRQSAEAWLDTRRAQGYLLEADRDYGDDLGVVVGCYKFHFYKGLLREALPYAQRAAMLMGRRLGLPDSFSEVRPDNADFSGYEAGPRFYLFALKAAGYLHARLGEIPEALSILETIRRLDSADRLEVSRLIALIEQGGGEEEE</sequence>
<dbReference type="KEGG" id="lfp:Y981_09010"/>
<feature type="compositionally biased region" description="Basic and acidic residues" evidence="1">
    <location>
        <begin position="1"/>
        <end position="12"/>
    </location>
</feature>
<reference evidence="2 3" key="2">
    <citation type="journal article" date="2015" name="Biomed. Res. Int.">
        <title>Effects of Arsenite Resistance on the Growth and Functional Gene Expression of Leptospirillum ferriphilum and Acidithiobacillus thiooxidans in Pure Culture and Coculture.</title>
        <authorList>
            <person name="Jiang H."/>
            <person name="Liang Y."/>
            <person name="Yin H."/>
            <person name="Xiao Y."/>
            <person name="Guo X."/>
            <person name="Xu Y."/>
            <person name="Hu Q."/>
            <person name="Liu H."/>
            <person name="Liu X."/>
        </authorList>
    </citation>
    <scope>NUCLEOTIDE SEQUENCE [LARGE SCALE GENOMIC DNA]</scope>
    <source>
        <strain evidence="2 3">YSK</strain>
    </source>
</reference>
<dbReference type="RefSeq" id="WP_051613860.1">
    <property type="nucleotide sequence ID" value="NZ_CP007243.1"/>
</dbReference>
<proteinExistence type="predicted"/>